<dbReference type="RefSeq" id="WP_036637328.1">
    <property type="nucleotide sequence ID" value="NZ_JFZB01000014.1"/>
</dbReference>
<dbReference type="EMBL" id="JFZB01000014">
    <property type="protein sequence ID" value="KFI26453.1"/>
    <property type="molecule type" value="Genomic_DNA"/>
</dbReference>
<protein>
    <submittedName>
        <fullName evidence="3">Restriction endonuclease</fullName>
    </submittedName>
</protein>
<evidence type="ECO:0000313" key="3">
    <source>
        <dbReference type="EMBL" id="KFI26453.1"/>
    </source>
</evidence>
<dbReference type="PANTHER" id="PTHR30015:SF7">
    <property type="entry name" value="TYPE IV METHYL-DIRECTED RESTRICTION ENZYME ECOKMRR"/>
    <property type="match status" value="1"/>
</dbReference>
<dbReference type="Pfam" id="PF04471">
    <property type="entry name" value="Mrr_cat"/>
    <property type="match status" value="1"/>
</dbReference>
<accession>A0A086XWQ3</accession>
<dbReference type="InterPro" id="IPR011856">
    <property type="entry name" value="tRNA_endonuc-like_dom_sf"/>
</dbReference>
<feature type="domain" description="Restriction system protein Mrr-like N-terminal" evidence="2">
    <location>
        <begin position="5"/>
        <end position="88"/>
    </location>
</feature>
<dbReference type="InterPro" id="IPR007560">
    <property type="entry name" value="Restrct_endonuc_IV_Mrr"/>
</dbReference>
<comment type="caution">
    <text evidence="3">The sequence shown here is derived from an EMBL/GenBank/DDBJ whole genome shotgun (WGS) entry which is preliminary data.</text>
</comment>
<dbReference type="InterPro" id="IPR011335">
    <property type="entry name" value="Restrct_endonuc-II-like"/>
</dbReference>
<name>A0A086XWQ3_9RHOB</name>
<feature type="domain" description="Restriction endonuclease type IV Mrr" evidence="1">
    <location>
        <begin position="158"/>
        <end position="279"/>
    </location>
</feature>
<organism evidence="3 4">
    <name type="scientific">Paenirhodobacter enshiensis</name>
    <dbReference type="NCBI Taxonomy" id="1105367"/>
    <lineage>
        <taxon>Bacteria</taxon>
        <taxon>Pseudomonadati</taxon>
        <taxon>Pseudomonadota</taxon>
        <taxon>Alphaproteobacteria</taxon>
        <taxon>Rhodobacterales</taxon>
        <taxon>Rhodobacter group</taxon>
        <taxon>Paenirhodobacter</taxon>
    </lineage>
</organism>
<dbReference type="InterPro" id="IPR036388">
    <property type="entry name" value="WH-like_DNA-bd_sf"/>
</dbReference>
<dbReference type="PANTHER" id="PTHR30015">
    <property type="entry name" value="MRR RESTRICTION SYSTEM PROTEIN"/>
    <property type="match status" value="1"/>
</dbReference>
<evidence type="ECO:0000259" key="1">
    <source>
        <dbReference type="Pfam" id="PF04471"/>
    </source>
</evidence>
<dbReference type="SUPFAM" id="SSF52980">
    <property type="entry name" value="Restriction endonuclease-like"/>
    <property type="match status" value="1"/>
</dbReference>
<proteinExistence type="predicted"/>
<gene>
    <name evidence="3" type="ORF">CG50_01595</name>
</gene>
<dbReference type="REBASE" id="125111">
    <property type="entry name" value="PenDW29MrrP"/>
</dbReference>
<keyword evidence="3" id="KW-0540">Nuclease</keyword>
<keyword evidence="4" id="KW-1185">Reference proteome</keyword>
<dbReference type="GO" id="GO:0003677">
    <property type="term" value="F:DNA binding"/>
    <property type="evidence" value="ECO:0007669"/>
    <property type="project" value="InterPro"/>
</dbReference>
<keyword evidence="3" id="KW-0378">Hydrolase</keyword>
<dbReference type="Proteomes" id="UP000028824">
    <property type="component" value="Unassembled WGS sequence"/>
</dbReference>
<keyword evidence="3" id="KW-0255">Endonuclease</keyword>
<evidence type="ECO:0000313" key="4">
    <source>
        <dbReference type="Proteomes" id="UP000028824"/>
    </source>
</evidence>
<dbReference type="eggNOG" id="COG1715">
    <property type="taxonomic scope" value="Bacteria"/>
</dbReference>
<sequence>MIPDYQSLMRPVLACAEREPRKVSDVVEEISDTLGLSAQERRQMLPSGRQTTIANRVHWARSYLKQAGLVSNLRRGWYALTDRGRAVLDDPQVVLNARYLAQFDEFQAFRARGHRDPAAPGPDAEEAQQETLTPDETLLAAHRRLEEALAASLLEAVRSASPGFFETLIVDLFLAMGYGGSSEEAGRALGRSGDNGVDGVIDQDPLGVDQIYLQAKRYAAGSAVGSGEIRDFYGALDLHRAKKGIFVTTSFFTDAATRTAADLGARIVLIDGEHLARLMIGYNIGCRDKDVLHIRQIDESYFDETAS</sequence>
<dbReference type="Gene3D" id="3.40.1350.10">
    <property type="match status" value="1"/>
</dbReference>
<dbReference type="Gene3D" id="1.10.10.10">
    <property type="entry name" value="Winged helix-like DNA-binding domain superfamily/Winged helix DNA-binding domain"/>
    <property type="match status" value="1"/>
</dbReference>
<dbReference type="InterPro" id="IPR052906">
    <property type="entry name" value="Type_IV_Methyl-Rstrct_Enzyme"/>
</dbReference>
<dbReference type="GO" id="GO:0015666">
    <property type="term" value="F:restriction endodeoxyribonuclease activity"/>
    <property type="evidence" value="ECO:0007669"/>
    <property type="project" value="TreeGrafter"/>
</dbReference>
<dbReference type="InterPro" id="IPR025745">
    <property type="entry name" value="Mrr-like_N_dom"/>
</dbReference>
<dbReference type="GO" id="GO:0009307">
    <property type="term" value="P:DNA restriction-modification system"/>
    <property type="evidence" value="ECO:0007669"/>
    <property type="project" value="InterPro"/>
</dbReference>
<dbReference type="Pfam" id="PF14338">
    <property type="entry name" value="Mrr_N"/>
    <property type="match status" value="1"/>
</dbReference>
<dbReference type="OrthoDB" id="9803736at2"/>
<reference evidence="3 4" key="1">
    <citation type="submission" date="2014-03" db="EMBL/GenBank/DDBJ databases">
        <title>Genome of Paenirhodobacter enshiensis DW2-9.</title>
        <authorList>
            <person name="Wang D."/>
            <person name="Wang G."/>
        </authorList>
    </citation>
    <scope>NUCLEOTIDE SEQUENCE [LARGE SCALE GENOMIC DNA]</scope>
    <source>
        <strain evidence="3 4">DW2-9</strain>
    </source>
</reference>
<evidence type="ECO:0000259" key="2">
    <source>
        <dbReference type="Pfam" id="PF14338"/>
    </source>
</evidence>
<dbReference type="AlphaFoldDB" id="A0A086XWQ3"/>